<dbReference type="PROSITE" id="PS50994">
    <property type="entry name" value="INTEGRASE"/>
    <property type="match status" value="1"/>
</dbReference>
<dbReference type="SUPFAM" id="SSF46689">
    <property type="entry name" value="Homeodomain-like"/>
    <property type="match status" value="1"/>
</dbReference>
<name>A0A2N9L2Q9_9BACT</name>
<dbReference type="Gene3D" id="3.30.420.10">
    <property type="entry name" value="Ribonuclease H-like superfamily/Ribonuclease H"/>
    <property type="match status" value="1"/>
</dbReference>
<evidence type="ECO:0000313" key="2">
    <source>
        <dbReference type="EMBL" id="SPE17519.1"/>
    </source>
</evidence>
<dbReference type="InterPro" id="IPR055247">
    <property type="entry name" value="InsJ-like_HTH"/>
</dbReference>
<evidence type="ECO:0000259" key="1">
    <source>
        <dbReference type="PROSITE" id="PS50994"/>
    </source>
</evidence>
<sequence length="437" mass="50845">MRESMEIYPRTAAERAMKLQEVLLRATSGKIKWWQAAELMGISERQMRRWRKRYEEQGYQGLLDRRRRKPSSRRVAKAQAEAVLGLYRDKYFDLNVRHFHEKLGEEHQIGLSYTWVKQALQSAGLVKRKASRGVHRKRRERRPLPGMMLHIDGSEHRWFQDERKHDLIVILDDATSEIYYAQLAEEETTATVMAGLRAVIEQKGLFCSLYSDRGAHFWLTPKSGGKVDYERPTQVGRAMKELGVHMIPAYSPQARGRSERNFSTWQGRLPQELRLRGIRTLDGSNGFLREHYIAEFNRRFTVPAAQRGTAFISCRHRNLELIFTQRFERTVDQDNTLRFHNLVMQIERAEWRPTLAGCKVIIHQHLDTTLTLMIAGHRVGHYSAEGKLLTPLTKKQIKAVEKTLRGKVLKQTFPLNLQIPHNTRDSHFPTASTATNL</sequence>
<reference evidence="3" key="1">
    <citation type="submission" date="2018-02" db="EMBL/GenBank/DDBJ databases">
        <authorList>
            <person name="Hausmann B."/>
        </authorList>
    </citation>
    <scope>NUCLEOTIDE SEQUENCE [LARGE SCALE GENOMIC DNA]</scope>
    <source>
        <strain evidence="3">Peat soil MAG SbA5</strain>
    </source>
</reference>
<dbReference type="GO" id="GO:0015074">
    <property type="term" value="P:DNA integration"/>
    <property type="evidence" value="ECO:0007669"/>
    <property type="project" value="InterPro"/>
</dbReference>
<organism evidence="2 3">
    <name type="scientific">Candidatus Sulfuritelmatomonas gaucii</name>
    <dbReference type="NCBI Taxonomy" id="2043161"/>
    <lineage>
        <taxon>Bacteria</taxon>
        <taxon>Pseudomonadati</taxon>
        <taxon>Acidobacteriota</taxon>
        <taxon>Terriglobia</taxon>
        <taxon>Terriglobales</taxon>
        <taxon>Acidobacteriaceae</taxon>
        <taxon>Candidatus Sulfuritelmatomonas</taxon>
    </lineage>
</organism>
<dbReference type="InterPro" id="IPR001584">
    <property type="entry name" value="Integrase_cat-core"/>
</dbReference>
<dbReference type="InterPro" id="IPR009057">
    <property type="entry name" value="Homeodomain-like_sf"/>
</dbReference>
<dbReference type="NCBIfam" id="NF033594">
    <property type="entry name" value="transpos_ISNCY_2"/>
    <property type="match status" value="1"/>
</dbReference>
<accession>A0A2N9L2Q9</accession>
<protein>
    <submittedName>
        <fullName evidence="2">Transposase</fullName>
    </submittedName>
</protein>
<proteinExistence type="predicted"/>
<dbReference type="InterPro" id="IPR036397">
    <property type="entry name" value="RNaseH_sf"/>
</dbReference>
<dbReference type="GO" id="GO:0003676">
    <property type="term" value="F:nucleic acid binding"/>
    <property type="evidence" value="ECO:0007669"/>
    <property type="project" value="InterPro"/>
</dbReference>
<dbReference type="AlphaFoldDB" id="A0A2N9L2Q9"/>
<dbReference type="EMBL" id="OKRB01000004">
    <property type="protein sequence ID" value="SPE17519.1"/>
    <property type="molecule type" value="Genomic_DNA"/>
</dbReference>
<gene>
    <name evidence="2" type="ORF">SBA5_1010002</name>
</gene>
<dbReference type="SUPFAM" id="SSF53098">
    <property type="entry name" value="Ribonuclease H-like"/>
    <property type="match status" value="1"/>
</dbReference>
<dbReference type="InterPro" id="IPR012337">
    <property type="entry name" value="RNaseH-like_sf"/>
</dbReference>
<evidence type="ECO:0000313" key="3">
    <source>
        <dbReference type="Proteomes" id="UP000239735"/>
    </source>
</evidence>
<feature type="domain" description="Integrase catalytic" evidence="1">
    <location>
        <begin position="139"/>
        <end position="319"/>
    </location>
</feature>
<dbReference type="Proteomes" id="UP000239735">
    <property type="component" value="Unassembled WGS sequence"/>
</dbReference>
<dbReference type="Pfam" id="PF13518">
    <property type="entry name" value="HTH_28"/>
    <property type="match status" value="1"/>
</dbReference>
<dbReference type="InterPro" id="IPR047797">
    <property type="entry name" value="ISNCY_transpos"/>
</dbReference>